<dbReference type="EMBL" id="PGGM01000003">
    <property type="protein sequence ID" value="PSH65292.1"/>
    <property type="molecule type" value="Genomic_DNA"/>
</dbReference>
<keyword evidence="2" id="KW-1185">Reference proteome</keyword>
<organism evidence="1 2">
    <name type="scientific">Phyllobacterium sophorae</name>
    <dbReference type="NCBI Taxonomy" id="1520277"/>
    <lineage>
        <taxon>Bacteria</taxon>
        <taxon>Pseudomonadati</taxon>
        <taxon>Pseudomonadota</taxon>
        <taxon>Alphaproteobacteria</taxon>
        <taxon>Hyphomicrobiales</taxon>
        <taxon>Phyllobacteriaceae</taxon>
        <taxon>Phyllobacterium</taxon>
    </lineage>
</organism>
<sequence>MMILSTQRLCVVYPCIDYKTVFVRVAPIEIAFSWRKEGGNVFSLSSYDCGNAAGIPLVNSQSRVGDHMRIAQKSFEKRGFTRSSTSPMGRLYVKDLNAEGL</sequence>
<proteinExistence type="predicted"/>
<reference evidence="2" key="1">
    <citation type="submission" date="2017-11" db="EMBL/GenBank/DDBJ databases">
        <authorList>
            <person name="Kuznetsova I."/>
            <person name="Sazanova A."/>
            <person name="Chirak E."/>
            <person name="Safronova V."/>
            <person name="Willems A."/>
        </authorList>
    </citation>
    <scope>NUCLEOTIDE SEQUENCE [LARGE SCALE GENOMIC DNA]</scope>
    <source>
        <strain evidence="2">CCBAU 03422</strain>
    </source>
</reference>
<evidence type="ECO:0000313" key="1">
    <source>
        <dbReference type="EMBL" id="PSH65292.1"/>
    </source>
</evidence>
<dbReference type="AlphaFoldDB" id="A0A2P7BFU5"/>
<evidence type="ECO:0000313" key="2">
    <source>
        <dbReference type="Proteomes" id="UP000241764"/>
    </source>
</evidence>
<comment type="caution">
    <text evidence="1">The sequence shown here is derived from an EMBL/GenBank/DDBJ whole genome shotgun (WGS) entry which is preliminary data.</text>
</comment>
<accession>A0A2P7BFU5</accession>
<gene>
    <name evidence="1" type="ORF">CU103_09825</name>
</gene>
<protein>
    <submittedName>
        <fullName evidence="1">Uncharacterized protein</fullName>
    </submittedName>
</protein>
<name>A0A2P7BFU5_9HYPH</name>
<dbReference type="Proteomes" id="UP000241764">
    <property type="component" value="Unassembled WGS sequence"/>
</dbReference>